<dbReference type="Proteomes" id="UP001500266">
    <property type="component" value="Unassembled WGS sequence"/>
</dbReference>
<keyword evidence="4" id="KW-1185">Reference proteome</keyword>
<reference evidence="4" key="1">
    <citation type="journal article" date="2019" name="Int. J. Syst. Evol. Microbiol.">
        <title>The Global Catalogue of Microorganisms (GCM) 10K type strain sequencing project: providing services to taxonomists for standard genome sequencing and annotation.</title>
        <authorList>
            <consortium name="The Broad Institute Genomics Platform"/>
            <consortium name="The Broad Institute Genome Sequencing Center for Infectious Disease"/>
            <person name="Wu L."/>
            <person name="Ma J."/>
        </authorList>
    </citation>
    <scope>NUCLEOTIDE SEQUENCE [LARGE SCALE GENOMIC DNA]</scope>
    <source>
        <strain evidence="4">JCM 17316</strain>
    </source>
</reference>
<dbReference type="InterPro" id="IPR036291">
    <property type="entry name" value="NAD(P)-bd_dom_sf"/>
</dbReference>
<dbReference type="InterPro" id="IPR030981">
    <property type="entry name" value="SDR_subfam_2"/>
</dbReference>
<dbReference type="EMBL" id="BAABDO010000040">
    <property type="protein sequence ID" value="GAA4142237.1"/>
    <property type="molecule type" value="Genomic_DNA"/>
</dbReference>
<evidence type="ECO:0000256" key="1">
    <source>
        <dbReference type="ARBA" id="ARBA00006484"/>
    </source>
</evidence>
<name>A0ABP7YW57_9ACTN</name>
<comment type="similarity">
    <text evidence="1">Belongs to the short-chain dehydrogenases/reductases (SDR) family.</text>
</comment>
<dbReference type="Gene3D" id="3.40.50.720">
    <property type="entry name" value="NAD(P)-binding Rossmann-like Domain"/>
    <property type="match status" value="1"/>
</dbReference>
<dbReference type="PRINTS" id="PR00081">
    <property type="entry name" value="GDHRDH"/>
</dbReference>
<dbReference type="Pfam" id="PF13561">
    <property type="entry name" value="adh_short_C2"/>
    <property type="match status" value="1"/>
</dbReference>
<dbReference type="InterPro" id="IPR002347">
    <property type="entry name" value="SDR_fam"/>
</dbReference>
<dbReference type="SUPFAM" id="SSF51735">
    <property type="entry name" value="NAD(P)-binding Rossmann-fold domains"/>
    <property type="match status" value="1"/>
</dbReference>
<accession>A0ABP7YW57</accession>
<dbReference type="PROSITE" id="PS00061">
    <property type="entry name" value="ADH_SHORT"/>
    <property type="match status" value="1"/>
</dbReference>
<sequence length="271" mass="27396">MSAAAEAGRVALVTGAARGIGAATVRALCDRGYRVVAVDCCAGDVPGDLPGVTYALAGEHELDALRDEHPEQVLALVADVRDRDALDRAAAAAVERFGRLDAAVAAAAVISGGRPLWETPASHVQALWDVDVMGVWNTAAVTVPRMLAGPDPAGCRFVAVASAAGTRGLFHLSGYGMAKHAVVGLVRCLAADLVGTGATAVAVSPGSTRTSMLSATAALYGLDDVESFAPSQLTERLIDPAEVAELIAFCCSRAGGVATGTVVSAEGGFRG</sequence>
<evidence type="ECO:0000313" key="4">
    <source>
        <dbReference type="Proteomes" id="UP001500266"/>
    </source>
</evidence>
<comment type="caution">
    <text evidence="3">The sequence shown here is derived from an EMBL/GenBank/DDBJ whole genome shotgun (WGS) entry which is preliminary data.</text>
</comment>
<dbReference type="PANTHER" id="PTHR24321:SF8">
    <property type="entry name" value="ESTRADIOL 17-BETA-DEHYDROGENASE 8-RELATED"/>
    <property type="match status" value="1"/>
</dbReference>
<evidence type="ECO:0000256" key="2">
    <source>
        <dbReference type="ARBA" id="ARBA00023002"/>
    </source>
</evidence>
<dbReference type="PANTHER" id="PTHR24321">
    <property type="entry name" value="DEHYDROGENASES, SHORT CHAIN"/>
    <property type="match status" value="1"/>
</dbReference>
<dbReference type="RefSeq" id="WP_345021955.1">
    <property type="nucleotide sequence ID" value="NZ_BAABDO010000040.1"/>
</dbReference>
<keyword evidence="2" id="KW-0560">Oxidoreductase</keyword>
<protein>
    <submittedName>
        <fullName evidence="3">Mycofactocin-coupled SDR family oxidoreductase</fullName>
    </submittedName>
</protein>
<proteinExistence type="inferred from homology"/>
<gene>
    <name evidence="3" type="ORF">GCM10022416_31040</name>
</gene>
<evidence type="ECO:0000313" key="3">
    <source>
        <dbReference type="EMBL" id="GAA4142237.1"/>
    </source>
</evidence>
<dbReference type="CDD" id="cd05233">
    <property type="entry name" value="SDR_c"/>
    <property type="match status" value="1"/>
</dbReference>
<dbReference type="InterPro" id="IPR020904">
    <property type="entry name" value="Sc_DH/Rdtase_CS"/>
</dbReference>
<organism evidence="3 4">
    <name type="scientific">Actinomadura keratinilytica</name>
    <dbReference type="NCBI Taxonomy" id="547461"/>
    <lineage>
        <taxon>Bacteria</taxon>
        <taxon>Bacillati</taxon>
        <taxon>Actinomycetota</taxon>
        <taxon>Actinomycetes</taxon>
        <taxon>Streptosporangiales</taxon>
        <taxon>Thermomonosporaceae</taxon>
        <taxon>Actinomadura</taxon>
    </lineage>
</organism>
<dbReference type="NCBIfam" id="NF040491">
    <property type="entry name" value="SDR_subfam_4"/>
    <property type="match status" value="1"/>
</dbReference>
<dbReference type="NCBIfam" id="TIGR04504">
    <property type="entry name" value="SDR_subfam_2"/>
    <property type="match status" value="1"/>
</dbReference>